<name>A0A060TA84_BLAAD</name>
<reference evidence="6" key="1">
    <citation type="submission" date="2014-02" db="EMBL/GenBank/DDBJ databases">
        <authorList>
            <person name="Genoscope - CEA"/>
        </authorList>
    </citation>
    <scope>NUCLEOTIDE SEQUENCE</scope>
    <source>
        <strain evidence="6">LS3</strain>
    </source>
</reference>
<feature type="domain" description="Svf1-like C-terminal" evidence="5">
    <location>
        <begin position="219"/>
        <end position="381"/>
    </location>
</feature>
<dbReference type="GO" id="GO:0006979">
    <property type="term" value="P:response to oxidative stress"/>
    <property type="evidence" value="ECO:0007669"/>
    <property type="project" value="InterPro"/>
</dbReference>
<accession>A0A060TA84</accession>
<dbReference type="InterPro" id="IPR033394">
    <property type="entry name" value="Svf1-like_C"/>
</dbReference>
<dbReference type="PhylomeDB" id="A0A060TA84"/>
<keyword evidence="3" id="KW-0963">Cytoplasm</keyword>
<dbReference type="Pfam" id="PF08622">
    <property type="entry name" value="Svf1"/>
    <property type="match status" value="1"/>
</dbReference>
<dbReference type="EMBL" id="HG937692">
    <property type="protein sequence ID" value="CDP36106.1"/>
    <property type="molecule type" value="Genomic_DNA"/>
</dbReference>
<organism evidence="6">
    <name type="scientific">Blastobotrys adeninivorans</name>
    <name type="common">Yeast</name>
    <name type="synonym">Arxula adeninivorans</name>
    <dbReference type="NCBI Taxonomy" id="409370"/>
    <lineage>
        <taxon>Eukaryota</taxon>
        <taxon>Fungi</taxon>
        <taxon>Dikarya</taxon>
        <taxon>Ascomycota</taxon>
        <taxon>Saccharomycotina</taxon>
        <taxon>Dipodascomycetes</taxon>
        <taxon>Dipodascales</taxon>
        <taxon>Trichomonascaceae</taxon>
        <taxon>Blastobotrys</taxon>
    </lineage>
</organism>
<evidence type="ECO:0000256" key="1">
    <source>
        <dbReference type="ARBA" id="ARBA00004496"/>
    </source>
</evidence>
<reference evidence="6" key="2">
    <citation type="submission" date="2014-06" db="EMBL/GenBank/DDBJ databases">
        <title>The complete genome of Blastobotrys (Arxula) adeninivorans LS3 - a yeast of biotechnological interest.</title>
        <authorList>
            <person name="Kunze G."/>
            <person name="Gaillardin C."/>
            <person name="Czernicka M."/>
            <person name="Durrens P."/>
            <person name="Martin T."/>
            <person name="Boer E."/>
            <person name="Gabaldon T."/>
            <person name="Cruz J."/>
            <person name="Talla E."/>
            <person name="Marck C."/>
            <person name="Goffeau A."/>
            <person name="Barbe V."/>
            <person name="Baret P."/>
            <person name="Baronian K."/>
            <person name="Beier S."/>
            <person name="Bleykasten C."/>
            <person name="Bode R."/>
            <person name="Casaregola S."/>
            <person name="Despons L."/>
            <person name="Fairhead C."/>
            <person name="Giersberg M."/>
            <person name="Gierski P."/>
            <person name="Hahnel U."/>
            <person name="Hartmann A."/>
            <person name="Jankowska D."/>
            <person name="Jubin C."/>
            <person name="Jung P."/>
            <person name="Lafontaine I."/>
            <person name="Leh-Louis V."/>
            <person name="Lemaire M."/>
            <person name="Marcet-Houben M."/>
            <person name="Mascher M."/>
            <person name="Morel G."/>
            <person name="Richard G.-F."/>
            <person name="Riechen J."/>
            <person name="Sacerdot C."/>
            <person name="Sarkar A."/>
            <person name="Savel G."/>
            <person name="Schacherer J."/>
            <person name="Sherman D."/>
            <person name="Straub M.-L."/>
            <person name="Stein N."/>
            <person name="Thierry A."/>
            <person name="Trautwein-Schult A."/>
            <person name="Westhof E."/>
            <person name="Worch S."/>
            <person name="Dujon B."/>
            <person name="Souciet J.-L."/>
            <person name="Wincker P."/>
            <person name="Scholz U."/>
            <person name="Neuveglise N."/>
        </authorList>
    </citation>
    <scope>NUCLEOTIDE SEQUENCE</scope>
    <source>
        <strain evidence="6">LS3</strain>
    </source>
</reference>
<dbReference type="InterPro" id="IPR051385">
    <property type="entry name" value="Ceramide-binding_SVF1"/>
</dbReference>
<dbReference type="Pfam" id="PF17187">
    <property type="entry name" value="Svf1_C"/>
    <property type="match status" value="1"/>
</dbReference>
<sequence length="381" mass="41676">MLKWVQGGVSALTGSAEPIYGKEAFRSVATQVEEGQNPYSDLTKDDLKWRAPSSTNVETQTFYFSAPSGHTGFVQVIHSNPVGLHYQAQFTCLVHHDEKKEESVWTSTHLENFETQGTDFVADGLSIKLNEDLNEYTISSVVAEDSLVEIKFSRGSCEGFKIGKDGTSYYGEDPNAPWGSMRHVFWPRATVTGKLVVKGTTIELGDKTHGMYVMAIQGMKPHHAAARWNFLNFQGPTTSAVVMEFTTPPSYGSQTVSVGCVTKDDKVVAGFSDVNVEHRNAKDDDVDWPAPGAITFTMNGKGKDDNETPVKAVVKGDLPNLVDRVDVMAEIPTLVKKVAAGISGARPYIYQYSNRLDLELTVGDSTTNEQGHAFSEATFIS</sequence>
<dbReference type="SUPFAM" id="SSF159245">
    <property type="entry name" value="AttH-like"/>
    <property type="match status" value="1"/>
</dbReference>
<comment type="similarity">
    <text evidence="2">Belongs to the SVF1 family.</text>
</comment>
<evidence type="ECO:0000256" key="2">
    <source>
        <dbReference type="ARBA" id="ARBA00009069"/>
    </source>
</evidence>
<dbReference type="AlphaFoldDB" id="A0A060TA84"/>
<comment type="subcellular location">
    <subcellularLocation>
        <location evidence="1">Cytoplasm</location>
    </subcellularLocation>
</comment>
<evidence type="ECO:0000259" key="4">
    <source>
        <dbReference type="Pfam" id="PF08622"/>
    </source>
</evidence>
<evidence type="ECO:0000259" key="5">
    <source>
        <dbReference type="Pfam" id="PF17187"/>
    </source>
</evidence>
<feature type="domain" description="Svf1-like N-terminal" evidence="4">
    <location>
        <begin position="57"/>
        <end position="217"/>
    </location>
</feature>
<proteinExistence type="inferred from homology"/>
<dbReference type="PANTHER" id="PTHR47107:SF1">
    <property type="entry name" value="CERAMIDE-BINDING PROTEIN SVF1-RELATED"/>
    <property type="match status" value="1"/>
</dbReference>
<dbReference type="PANTHER" id="PTHR47107">
    <property type="entry name" value="SVF1-LIKE PROTEIN YDR222W-RELATED"/>
    <property type="match status" value="1"/>
</dbReference>
<dbReference type="GO" id="GO:0005737">
    <property type="term" value="C:cytoplasm"/>
    <property type="evidence" value="ECO:0007669"/>
    <property type="project" value="UniProtKB-SubCell"/>
</dbReference>
<evidence type="ECO:0000256" key="3">
    <source>
        <dbReference type="ARBA" id="ARBA00022490"/>
    </source>
</evidence>
<evidence type="ECO:0000313" key="6">
    <source>
        <dbReference type="EMBL" id="CDP36106.1"/>
    </source>
</evidence>
<dbReference type="InterPro" id="IPR013931">
    <property type="entry name" value="Svf1-like_N"/>
</dbReference>
<gene>
    <name evidence="6" type="ORF">GNLVRS02_ARAD1B05434g</name>
</gene>
<protein>
    <submittedName>
        <fullName evidence="6">ARAD1B05434p</fullName>
    </submittedName>
</protein>